<dbReference type="InterPro" id="IPR000073">
    <property type="entry name" value="AB_hydrolase_1"/>
</dbReference>
<keyword evidence="3" id="KW-1185">Reference proteome</keyword>
<evidence type="ECO:0000313" key="3">
    <source>
        <dbReference type="Proteomes" id="UP000623958"/>
    </source>
</evidence>
<dbReference type="Pfam" id="PF12697">
    <property type="entry name" value="Abhydrolase_6"/>
    <property type="match status" value="1"/>
</dbReference>
<proteinExistence type="predicted"/>
<name>A0A919F5R1_9XANT</name>
<dbReference type="AlphaFoldDB" id="A0A919F5R1"/>
<evidence type="ECO:0000259" key="1">
    <source>
        <dbReference type="Pfam" id="PF12697"/>
    </source>
</evidence>
<feature type="domain" description="AB hydrolase-1" evidence="1">
    <location>
        <begin position="4"/>
        <end position="151"/>
    </location>
</feature>
<dbReference type="Proteomes" id="UP000623958">
    <property type="component" value="Unassembled WGS sequence"/>
</dbReference>
<gene>
    <name evidence="2" type="ORF">GCM10009090_08500</name>
</gene>
<dbReference type="PANTHER" id="PTHR37946">
    <property type="entry name" value="SLL1969 PROTEIN"/>
    <property type="match status" value="1"/>
</dbReference>
<accession>A0A919F5R1</accession>
<dbReference type="Gene3D" id="3.40.50.1820">
    <property type="entry name" value="alpha/beta hydrolase"/>
    <property type="match status" value="1"/>
</dbReference>
<dbReference type="EMBL" id="BNBA01000005">
    <property type="protein sequence ID" value="GHH49326.1"/>
    <property type="molecule type" value="Genomic_DNA"/>
</dbReference>
<sequence>MPSVVLLHGIWNPAWWLLPLARRLRREGFEVQLFGYNGALAGPDAAVQALVRYLGRLGGGPVSLVGHSLGGLVALEAARRGAPGVEKIVCLGSPLLGSAAARALCGHRGCAWLLGRSRALLLEGVAPWTGKAAVGMIAGRRAAGLGRLFADLGESDGTVALAETRLPGLADHCVVDASHTGLTFSAEAARRVAGFLREGRFDAGTAPGGAPRPIG</sequence>
<protein>
    <recommendedName>
        <fullName evidence="1">AB hydrolase-1 domain-containing protein</fullName>
    </recommendedName>
</protein>
<reference evidence="2" key="1">
    <citation type="journal article" date="2014" name="Int. J. Syst. Evol. Microbiol.">
        <title>Complete genome sequence of Corynebacterium casei LMG S-19264T (=DSM 44701T), isolated from a smear-ripened cheese.</title>
        <authorList>
            <consortium name="US DOE Joint Genome Institute (JGI-PGF)"/>
            <person name="Walter F."/>
            <person name="Albersmeier A."/>
            <person name="Kalinowski J."/>
            <person name="Ruckert C."/>
        </authorList>
    </citation>
    <scope>NUCLEOTIDE SEQUENCE</scope>
    <source>
        <strain evidence="2">JCM 13306</strain>
    </source>
</reference>
<dbReference type="RefSeq" id="WP_434027466.1">
    <property type="nucleotide sequence ID" value="NZ_BNBA01000005.1"/>
</dbReference>
<organism evidence="2 3">
    <name type="scientific">Xanthomonas boreopolis</name>
    <dbReference type="NCBI Taxonomy" id="86183"/>
    <lineage>
        <taxon>Bacteria</taxon>
        <taxon>Pseudomonadati</taxon>
        <taxon>Pseudomonadota</taxon>
        <taxon>Gammaproteobacteria</taxon>
        <taxon>Lysobacterales</taxon>
        <taxon>Lysobacteraceae</taxon>
        <taxon>Xanthomonas</taxon>
    </lineage>
</organism>
<dbReference type="SUPFAM" id="SSF53474">
    <property type="entry name" value="alpha/beta-Hydrolases"/>
    <property type="match status" value="1"/>
</dbReference>
<reference evidence="2" key="2">
    <citation type="submission" date="2020-09" db="EMBL/GenBank/DDBJ databases">
        <authorList>
            <person name="Sun Q."/>
            <person name="Ohkuma M."/>
        </authorList>
    </citation>
    <scope>NUCLEOTIDE SEQUENCE</scope>
    <source>
        <strain evidence="2">JCM 13306</strain>
    </source>
</reference>
<dbReference type="InterPro" id="IPR029058">
    <property type="entry name" value="AB_hydrolase_fold"/>
</dbReference>
<dbReference type="PANTHER" id="PTHR37946:SF1">
    <property type="entry name" value="SLL1969 PROTEIN"/>
    <property type="match status" value="1"/>
</dbReference>
<comment type="caution">
    <text evidence="2">The sequence shown here is derived from an EMBL/GenBank/DDBJ whole genome shotgun (WGS) entry which is preliminary data.</text>
</comment>
<evidence type="ECO:0000313" key="2">
    <source>
        <dbReference type="EMBL" id="GHH49326.1"/>
    </source>
</evidence>